<dbReference type="SUPFAM" id="SSF54534">
    <property type="entry name" value="FKBP-like"/>
    <property type="match status" value="1"/>
</dbReference>
<dbReference type="InterPro" id="IPR046357">
    <property type="entry name" value="PPIase_dom_sf"/>
</dbReference>
<dbReference type="InterPro" id="IPR023058">
    <property type="entry name" value="PPIase_PpiC_CS"/>
</dbReference>
<feature type="domain" description="PpiC" evidence="3">
    <location>
        <begin position="175"/>
        <end position="276"/>
    </location>
</feature>
<keyword evidence="1 4" id="KW-0413">Isomerase</keyword>
<dbReference type="Pfam" id="PF00639">
    <property type="entry name" value="Rotamase"/>
    <property type="match status" value="1"/>
</dbReference>
<dbReference type="GO" id="GO:0003755">
    <property type="term" value="F:peptidyl-prolyl cis-trans isomerase activity"/>
    <property type="evidence" value="ECO:0007669"/>
    <property type="project" value="UniProtKB-KW"/>
</dbReference>
<evidence type="ECO:0000313" key="5">
    <source>
        <dbReference type="Proteomes" id="UP000184076"/>
    </source>
</evidence>
<name>A0A1M4TT54_9BACT</name>
<evidence type="ECO:0000256" key="2">
    <source>
        <dbReference type="SAM" id="SignalP"/>
    </source>
</evidence>
<dbReference type="PANTHER" id="PTHR47245:SF2">
    <property type="entry name" value="PEPTIDYL-PROLYL CIS-TRANS ISOMERASE HP_0175-RELATED"/>
    <property type="match status" value="1"/>
</dbReference>
<evidence type="ECO:0000256" key="1">
    <source>
        <dbReference type="PROSITE-ProRule" id="PRU00278"/>
    </source>
</evidence>
<keyword evidence="5" id="KW-1185">Reference proteome</keyword>
<proteinExistence type="predicted"/>
<dbReference type="PANTHER" id="PTHR47245">
    <property type="entry name" value="PEPTIDYLPROLYL ISOMERASE"/>
    <property type="match status" value="1"/>
</dbReference>
<feature type="chain" id="PRO_5012793180" evidence="2">
    <location>
        <begin position="27"/>
        <end position="326"/>
    </location>
</feature>
<dbReference type="Proteomes" id="UP000184076">
    <property type="component" value="Unassembled WGS sequence"/>
</dbReference>
<dbReference type="AlphaFoldDB" id="A0A1M4TT54"/>
<dbReference type="STRING" id="1121391.SAMN02745206_00369"/>
<feature type="signal peptide" evidence="2">
    <location>
        <begin position="1"/>
        <end position="26"/>
    </location>
</feature>
<dbReference type="PROSITE" id="PS01096">
    <property type="entry name" value="PPIC_PPIASE_1"/>
    <property type="match status" value="1"/>
</dbReference>
<dbReference type="InterPro" id="IPR000297">
    <property type="entry name" value="PPIase_PpiC"/>
</dbReference>
<dbReference type="InterPro" id="IPR027304">
    <property type="entry name" value="Trigger_fact/SurA_dom_sf"/>
</dbReference>
<protein>
    <submittedName>
        <fullName evidence="4">Peptidyl-prolyl cis-trans isomerase C</fullName>
    </submittedName>
</protein>
<reference evidence="5" key="1">
    <citation type="submission" date="2016-11" db="EMBL/GenBank/DDBJ databases">
        <authorList>
            <person name="Varghese N."/>
            <person name="Submissions S."/>
        </authorList>
    </citation>
    <scope>NUCLEOTIDE SEQUENCE [LARGE SCALE GENOMIC DNA]</scope>
    <source>
        <strain evidence="5">DSM 9756</strain>
    </source>
</reference>
<dbReference type="Pfam" id="PF13624">
    <property type="entry name" value="SurA_N_3"/>
    <property type="match status" value="1"/>
</dbReference>
<keyword evidence="2" id="KW-0732">Signal</keyword>
<keyword evidence="1" id="KW-0697">Rotamase</keyword>
<organism evidence="4 5">
    <name type="scientific">Desulfacinum infernum DSM 9756</name>
    <dbReference type="NCBI Taxonomy" id="1121391"/>
    <lineage>
        <taxon>Bacteria</taxon>
        <taxon>Pseudomonadati</taxon>
        <taxon>Thermodesulfobacteriota</taxon>
        <taxon>Syntrophobacteria</taxon>
        <taxon>Syntrophobacterales</taxon>
        <taxon>Syntrophobacteraceae</taxon>
        <taxon>Desulfacinum</taxon>
    </lineage>
</organism>
<gene>
    <name evidence="4" type="ORF">SAMN02745206_00369</name>
</gene>
<evidence type="ECO:0000259" key="3">
    <source>
        <dbReference type="PROSITE" id="PS50198"/>
    </source>
</evidence>
<dbReference type="RefSeq" id="WP_178371873.1">
    <property type="nucleotide sequence ID" value="NZ_FQVB01000004.1"/>
</dbReference>
<dbReference type="PROSITE" id="PS50198">
    <property type="entry name" value="PPIC_PPIASE_2"/>
    <property type="match status" value="1"/>
</dbReference>
<accession>A0A1M4TT54</accession>
<dbReference type="Gene3D" id="1.10.4030.10">
    <property type="entry name" value="Porin chaperone SurA, peptide-binding domain"/>
    <property type="match status" value="1"/>
</dbReference>
<sequence length="326" mass="35810">MTQLRRFALLCLVAALAFLPADPAAAADAGPAAVVNGTAISRDAFDRQMDGVRQSLLQSGHLLNDVQLRDVKERVLESLIDREILYQASTAKGYKGDSQAVEARLADLKSRFDTPEAYTEALKGMNLTEASLRQELLQNSAIEQFIDKDLSRGVTVSDAEAEAFYKERHELFERPERVHARHILAAVAPDASEADKKAAREKIADAQKRLQKGEDFAAVASEMSDCPSREKGGDLGLFGRGEMVEPFEKAAFALEPGKTSDVVETQFGYHLIQVTEKKPAETVPFADVKDTIVDHLQKQKVKGAVEQFIGEAKSKAKIERTPVDEL</sequence>
<dbReference type="Gene3D" id="3.10.50.40">
    <property type="match status" value="1"/>
</dbReference>
<evidence type="ECO:0000313" key="4">
    <source>
        <dbReference type="EMBL" id="SHE47574.1"/>
    </source>
</evidence>
<dbReference type="EMBL" id="FQVB01000004">
    <property type="protein sequence ID" value="SHE47574.1"/>
    <property type="molecule type" value="Genomic_DNA"/>
</dbReference>
<dbReference type="SUPFAM" id="SSF109998">
    <property type="entry name" value="Triger factor/SurA peptide-binding domain-like"/>
    <property type="match status" value="1"/>
</dbReference>
<dbReference type="InterPro" id="IPR050245">
    <property type="entry name" value="PrsA_foldase"/>
</dbReference>